<organism evidence="5 6">
    <name type="scientific">Diatrype stigma</name>
    <dbReference type="NCBI Taxonomy" id="117547"/>
    <lineage>
        <taxon>Eukaryota</taxon>
        <taxon>Fungi</taxon>
        <taxon>Dikarya</taxon>
        <taxon>Ascomycota</taxon>
        <taxon>Pezizomycotina</taxon>
        <taxon>Sordariomycetes</taxon>
        <taxon>Xylariomycetidae</taxon>
        <taxon>Xylariales</taxon>
        <taxon>Diatrypaceae</taxon>
        <taxon>Diatrype</taxon>
    </lineage>
</organism>
<dbReference type="InterPro" id="IPR056884">
    <property type="entry name" value="NPHP3-like_N"/>
</dbReference>
<dbReference type="PANTHER" id="PTHR10039">
    <property type="entry name" value="AMELOGENIN"/>
    <property type="match status" value="1"/>
</dbReference>
<feature type="region of interest" description="Disordered" evidence="2">
    <location>
        <begin position="1"/>
        <end position="42"/>
    </location>
</feature>
<comment type="caution">
    <text evidence="5">The sequence shown here is derived from an EMBL/GenBank/DDBJ whole genome shotgun (WGS) entry which is preliminary data.</text>
</comment>
<dbReference type="AlphaFoldDB" id="A0AAN9YFB3"/>
<dbReference type="EMBL" id="JAKJXP020000197">
    <property type="protein sequence ID" value="KAK7738967.1"/>
    <property type="molecule type" value="Genomic_DNA"/>
</dbReference>
<dbReference type="SUPFAM" id="SSF53474">
    <property type="entry name" value="alpha/beta-Hydrolases"/>
    <property type="match status" value="1"/>
</dbReference>
<gene>
    <name evidence="5" type="ORF">SLS62_011334</name>
</gene>
<protein>
    <recommendedName>
        <fullName evidence="7">NACHT domain-containing protein</fullName>
    </recommendedName>
</protein>
<proteinExistence type="predicted"/>
<accession>A0AAN9YFB3</accession>
<feature type="domain" description="Nephrocystin 3-like N-terminal" evidence="3">
    <location>
        <begin position="331"/>
        <end position="484"/>
    </location>
</feature>
<keyword evidence="1" id="KW-0677">Repeat</keyword>
<name>A0AAN9YFB3_9PEZI</name>
<dbReference type="InterPro" id="IPR056693">
    <property type="entry name" value="DUF7791"/>
</dbReference>
<dbReference type="PANTHER" id="PTHR10039:SF5">
    <property type="entry name" value="NACHT DOMAIN-CONTAINING PROTEIN"/>
    <property type="match status" value="1"/>
</dbReference>
<evidence type="ECO:0008006" key="7">
    <source>
        <dbReference type="Google" id="ProtNLM"/>
    </source>
</evidence>
<keyword evidence="6" id="KW-1185">Reference proteome</keyword>
<reference evidence="5 6" key="1">
    <citation type="submission" date="2024-02" db="EMBL/GenBank/DDBJ databases">
        <title>De novo assembly and annotation of 12 fungi associated with fruit tree decline syndrome in Ontario, Canada.</title>
        <authorList>
            <person name="Sulman M."/>
            <person name="Ellouze W."/>
            <person name="Ilyukhin E."/>
        </authorList>
    </citation>
    <scope>NUCLEOTIDE SEQUENCE [LARGE SCALE GENOMIC DNA]</scope>
    <source>
        <strain evidence="5 6">M11/M66-122</strain>
    </source>
</reference>
<evidence type="ECO:0000313" key="5">
    <source>
        <dbReference type="EMBL" id="KAK7738967.1"/>
    </source>
</evidence>
<evidence type="ECO:0000259" key="3">
    <source>
        <dbReference type="Pfam" id="PF24883"/>
    </source>
</evidence>
<dbReference type="Pfam" id="PF25053">
    <property type="entry name" value="DUF7791"/>
    <property type="match status" value="1"/>
</dbReference>
<sequence>MKKIRETLARLTRSSSRQSREDSSVKLEKSSQSISSGGSIETFATTPDGKGALVLYDGVSDGDGGIDIVVVHDLFGHRIANWFQRGICWPRDLLRDDFQVSRVITWGWTGPFGSTNAFSDQAESLLADMAAIRSRTSRPIVFIGHGLGGLVIKEALVTAAMSRIYGSHHELGNVYPKTVGVIFLGTPHSNSGKQSLGEVVATAAQMAARQPSKELLRLFRESSEMLENQRDTFALISRDIQVMISKAAATYEGLNVKTDEFLTNHVDLVRFDDRQDLGYRQIIKYITKLSSGPKPYELEAKETRNQEILDALYFDSIHDREDRIDEAYGQTCEWILTAKDDEQRGSPFYDWLTAPDSIFWISGKAGSGKSTLMKYAYRSERTRQELEEWTQGGDLLLASVFLFEGGSHIQKSREGILRSVLYQILTPRRDLISVAFPSFFGCEWPPASPFNTIINLSQAFYSLFAHDSQRLKLCIFVDGLDEYRIMDRKDYYKAEDFALVYDGDEGDAGLGSSKWINESHGDIGRLITEMGSKDTIKLCVSSRELPVFEEAFAGHSRLRVHTHSETSIAQYCAGRLEQAVPGLPNMAALCREIANKSRGDVLWARLAIDMVVEGSLKTLRITLDSLPNQLGGTEGLYMRMIQNLPQEYQLQTCKIFQLVLRAQEPPSLITLAFSEEGYLADRRAQQENPTAGYLRVTHDRLRNWDAQDLRDICDQMQRRLTTHCAGLLEVESGPPEGGQRVVFMHQTAKEFAARKDVWNKIIPKQPTPVELDISLLSGCIRHIQCFEVLRPPVSAWPEVRFLPEAWLLIANALRYAARIDNDVPDFRGYCDLLDELDLANQNAWVTSLRRHVPLYDDTEWFETKCPALCNKHWAGYEPMETGKPPKRKDFLALAVQANLVNYVAVKLKVLPEDVRRSKAQELLDYVVSPKAEGFSACVSLSGDYVDFHHDMPDSRFLDILFESGADPKDAPKIWVKTFKTGRQYFSRQNMTMSQLMQSSSSSRLMQNRARWVAAVKGLLMHGADPHATIETRSGLRDDHSSYETKTAIDLIREMLEGEPEYAVELAELDALTGRRPSVTGTFRS</sequence>
<dbReference type="SUPFAM" id="SSF52540">
    <property type="entry name" value="P-loop containing nucleoside triphosphate hydrolases"/>
    <property type="match status" value="1"/>
</dbReference>
<dbReference type="InterPro" id="IPR027417">
    <property type="entry name" value="P-loop_NTPase"/>
</dbReference>
<evidence type="ECO:0000259" key="4">
    <source>
        <dbReference type="Pfam" id="PF25053"/>
    </source>
</evidence>
<feature type="compositionally biased region" description="Low complexity" evidence="2">
    <location>
        <begin position="30"/>
        <end position="41"/>
    </location>
</feature>
<dbReference type="Proteomes" id="UP001320420">
    <property type="component" value="Unassembled WGS sequence"/>
</dbReference>
<dbReference type="Pfam" id="PF24883">
    <property type="entry name" value="NPHP3_N"/>
    <property type="match status" value="1"/>
</dbReference>
<evidence type="ECO:0000313" key="6">
    <source>
        <dbReference type="Proteomes" id="UP001320420"/>
    </source>
</evidence>
<feature type="domain" description="DUF7791" evidence="4">
    <location>
        <begin position="644"/>
        <end position="787"/>
    </location>
</feature>
<evidence type="ECO:0000256" key="2">
    <source>
        <dbReference type="SAM" id="MobiDB-lite"/>
    </source>
</evidence>
<feature type="compositionally biased region" description="Basic and acidic residues" evidence="2">
    <location>
        <begin position="18"/>
        <end position="29"/>
    </location>
</feature>
<dbReference type="InterPro" id="IPR029058">
    <property type="entry name" value="AB_hydrolase_fold"/>
</dbReference>
<evidence type="ECO:0000256" key="1">
    <source>
        <dbReference type="ARBA" id="ARBA00022737"/>
    </source>
</evidence>
<dbReference type="Gene3D" id="3.40.50.1820">
    <property type="entry name" value="alpha/beta hydrolase"/>
    <property type="match status" value="1"/>
</dbReference>